<evidence type="ECO:0000313" key="12">
    <source>
        <dbReference type="Proteomes" id="UP000838412"/>
    </source>
</evidence>
<organism evidence="11 12">
    <name type="scientific">Branchiostoma lanceolatum</name>
    <name type="common">Common lancelet</name>
    <name type="synonym">Amphioxus lanceolatum</name>
    <dbReference type="NCBI Taxonomy" id="7740"/>
    <lineage>
        <taxon>Eukaryota</taxon>
        <taxon>Metazoa</taxon>
        <taxon>Chordata</taxon>
        <taxon>Cephalochordata</taxon>
        <taxon>Leptocardii</taxon>
        <taxon>Amphioxiformes</taxon>
        <taxon>Branchiostomatidae</taxon>
        <taxon>Branchiostoma</taxon>
    </lineage>
</organism>
<evidence type="ECO:0000256" key="5">
    <source>
        <dbReference type="ARBA" id="ARBA00022723"/>
    </source>
</evidence>
<evidence type="ECO:0000256" key="2">
    <source>
        <dbReference type="ARBA" id="ARBA00004481"/>
    </source>
</evidence>
<dbReference type="InterPro" id="IPR006629">
    <property type="entry name" value="LITAF"/>
</dbReference>
<proteinExistence type="inferred from homology"/>
<dbReference type="PANTHER" id="PTHR23292">
    <property type="entry name" value="LIPOPOLYSACCHARIDE-INDUCED TUMOR NECROSIS FACTOR-ALPHA FACTOR"/>
    <property type="match status" value="1"/>
</dbReference>
<reference evidence="11" key="1">
    <citation type="submission" date="2022-01" db="EMBL/GenBank/DDBJ databases">
        <authorList>
            <person name="Braso-Vives M."/>
        </authorList>
    </citation>
    <scope>NUCLEOTIDE SEQUENCE</scope>
</reference>
<evidence type="ECO:0000259" key="10">
    <source>
        <dbReference type="PROSITE" id="PS51837"/>
    </source>
</evidence>
<keyword evidence="9" id="KW-1133">Transmembrane helix</keyword>
<dbReference type="PROSITE" id="PS51837">
    <property type="entry name" value="LITAF"/>
    <property type="match status" value="1"/>
</dbReference>
<evidence type="ECO:0000256" key="3">
    <source>
        <dbReference type="ARBA" id="ARBA00004630"/>
    </source>
</evidence>
<keyword evidence="5" id="KW-0479">Metal-binding</keyword>
<accession>A0A8J9Z2J7</accession>
<evidence type="ECO:0000256" key="6">
    <source>
        <dbReference type="ARBA" id="ARBA00022833"/>
    </source>
</evidence>
<evidence type="ECO:0000256" key="8">
    <source>
        <dbReference type="SAM" id="MobiDB-lite"/>
    </source>
</evidence>
<dbReference type="PANTHER" id="PTHR23292:SF6">
    <property type="entry name" value="FI16602P1-RELATED"/>
    <property type="match status" value="1"/>
</dbReference>
<gene>
    <name evidence="11" type="primary">LITAF</name>
    <name evidence="11" type="ORF">BLAG_LOCUS8500</name>
</gene>
<protein>
    <submittedName>
        <fullName evidence="11">LITAF protein</fullName>
    </submittedName>
</protein>
<feature type="region of interest" description="Disordered" evidence="8">
    <location>
        <begin position="1"/>
        <end position="55"/>
    </location>
</feature>
<name>A0A8J9Z2J7_BRALA</name>
<comment type="similarity">
    <text evidence="4">Belongs to the CDIP1/LITAF family.</text>
</comment>
<dbReference type="SMART" id="SM00714">
    <property type="entry name" value="LITAF"/>
    <property type="match status" value="1"/>
</dbReference>
<dbReference type="EMBL" id="OV696700">
    <property type="protein sequence ID" value="CAH1246492.1"/>
    <property type="molecule type" value="Genomic_DNA"/>
</dbReference>
<feature type="transmembrane region" description="Helical" evidence="9">
    <location>
        <begin position="99"/>
        <end position="121"/>
    </location>
</feature>
<evidence type="ECO:0000256" key="9">
    <source>
        <dbReference type="SAM" id="Phobius"/>
    </source>
</evidence>
<feature type="domain" description="LITAF" evidence="10">
    <location>
        <begin position="61"/>
        <end position="151"/>
    </location>
</feature>
<comment type="subcellular location">
    <subcellularLocation>
        <location evidence="2">Endosome membrane</location>
        <topology evidence="2">Peripheral membrane protein</topology>
    </subcellularLocation>
    <subcellularLocation>
        <location evidence="1">Late endosome membrane</location>
    </subcellularLocation>
    <subcellularLocation>
        <location evidence="3">Lysosome membrane</location>
        <topology evidence="3">Peripheral membrane protein</topology>
        <orientation evidence="3">Cytoplasmic side</orientation>
    </subcellularLocation>
</comment>
<dbReference type="GO" id="GO:0005634">
    <property type="term" value="C:nucleus"/>
    <property type="evidence" value="ECO:0007669"/>
    <property type="project" value="TreeGrafter"/>
</dbReference>
<keyword evidence="6" id="KW-0862">Zinc</keyword>
<dbReference type="Pfam" id="PF10601">
    <property type="entry name" value="zf-LITAF-like"/>
    <property type="match status" value="1"/>
</dbReference>
<keyword evidence="12" id="KW-1185">Reference proteome</keyword>
<feature type="compositionally biased region" description="Pro residues" evidence="8">
    <location>
        <begin position="26"/>
        <end position="53"/>
    </location>
</feature>
<evidence type="ECO:0000313" key="11">
    <source>
        <dbReference type="EMBL" id="CAH1246492.1"/>
    </source>
</evidence>
<dbReference type="Proteomes" id="UP000838412">
    <property type="component" value="Chromosome 15"/>
</dbReference>
<evidence type="ECO:0000256" key="4">
    <source>
        <dbReference type="ARBA" id="ARBA00005975"/>
    </source>
</evidence>
<keyword evidence="7 9" id="KW-0472">Membrane</keyword>
<dbReference type="AlphaFoldDB" id="A0A8J9Z2J7"/>
<dbReference type="GO" id="GO:0008270">
    <property type="term" value="F:zinc ion binding"/>
    <property type="evidence" value="ECO:0007669"/>
    <property type="project" value="TreeGrafter"/>
</dbReference>
<evidence type="ECO:0000256" key="7">
    <source>
        <dbReference type="ARBA" id="ARBA00023136"/>
    </source>
</evidence>
<dbReference type="GO" id="GO:0098574">
    <property type="term" value="C:cytoplasmic side of lysosomal membrane"/>
    <property type="evidence" value="ECO:0007669"/>
    <property type="project" value="TreeGrafter"/>
</dbReference>
<sequence length="153" mass="16408">MTEKIDPEMGPPPPYPMQGPGQPGLYPEPPGQPAGGYVPPPGQPVGMGPPMPPGTTVVVGQQVAMIPPDHPTRSKDPVRMTCPTCQQSIETTIERQIGLFTWLAVGMIFLVGMGFPLLWLGCCFIPMCVPSCKDVKHTCPNCQTHLGTYQVAK</sequence>
<dbReference type="InterPro" id="IPR037519">
    <property type="entry name" value="LITAF_fam"/>
</dbReference>
<keyword evidence="9" id="KW-0812">Transmembrane</keyword>
<dbReference type="GO" id="GO:0098560">
    <property type="term" value="C:cytoplasmic side of late endosome membrane"/>
    <property type="evidence" value="ECO:0007669"/>
    <property type="project" value="TreeGrafter"/>
</dbReference>
<evidence type="ECO:0000256" key="1">
    <source>
        <dbReference type="ARBA" id="ARBA00004414"/>
    </source>
</evidence>
<dbReference type="OrthoDB" id="4713066at2759"/>